<dbReference type="InterPro" id="IPR008271">
    <property type="entry name" value="Ser/Thr_kinase_AS"/>
</dbReference>
<dbReference type="PROSITE" id="PS50240">
    <property type="entry name" value="TRYPSIN_DOM"/>
    <property type="match status" value="1"/>
</dbReference>
<dbReference type="Proteomes" id="UP000708148">
    <property type="component" value="Unassembled WGS sequence"/>
</dbReference>
<feature type="compositionally biased region" description="Low complexity" evidence="3">
    <location>
        <begin position="477"/>
        <end position="508"/>
    </location>
</feature>
<gene>
    <name evidence="7" type="ORF">OSTQU699_LOCUS7190</name>
</gene>
<dbReference type="OrthoDB" id="4062651at2759"/>
<dbReference type="PANTHER" id="PTHR44329">
    <property type="entry name" value="SERINE/THREONINE-PROTEIN KINASE TNNI3K-RELATED"/>
    <property type="match status" value="1"/>
</dbReference>
<dbReference type="SMART" id="SM00220">
    <property type="entry name" value="S_TKc"/>
    <property type="match status" value="1"/>
</dbReference>
<dbReference type="AlphaFoldDB" id="A0A8S1J347"/>
<dbReference type="Gene3D" id="1.10.510.10">
    <property type="entry name" value="Transferase(Phosphotransferase) domain 1"/>
    <property type="match status" value="1"/>
</dbReference>
<dbReference type="GO" id="GO:0005524">
    <property type="term" value="F:ATP binding"/>
    <property type="evidence" value="ECO:0007669"/>
    <property type="project" value="UniProtKB-KW"/>
</dbReference>
<evidence type="ECO:0000256" key="1">
    <source>
        <dbReference type="ARBA" id="ARBA00022741"/>
    </source>
</evidence>
<proteinExistence type="predicted"/>
<evidence type="ECO:0000256" key="3">
    <source>
        <dbReference type="SAM" id="MobiDB-lite"/>
    </source>
</evidence>
<dbReference type="GO" id="GO:0006508">
    <property type="term" value="P:proteolysis"/>
    <property type="evidence" value="ECO:0007669"/>
    <property type="project" value="InterPro"/>
</dbReference>
<dbReference type="Gene3D" id="2.40.10.10">
    <property type="entry name" value="Trypsin-like serine proteases"/>
    <property type="match status" value="2"/>
</dbReference>
<evidence type="ECO:0000313" key="7">
    <source>
        <dbReference type="EMBL" id="CAD7701833.1"/>
    </source>
</evidence>
<dbReference type="PANTHER" id="PTHR44329:SF298">
    <property type="entry name" value="MIXED LINEAGE KINASE DOMAIN-LIKE PROTEIN"/>
    <property type="match status" value="1"/>
</dbReference>
<evidence type="ECO:0000256" key="2">
    <source>
        <dbReference type="ARBA" id="ARBA00022840"/>
    </source>
</evidence>
<dbReference type="SUPFAM" id="SSF50494">
    <property type="entry name" value="Trypsin-like serine proteases"/>
    <property type="match status" value="1"/>
</dbReference>
<keyword evidence="8" id="KW-1185">Reference proteome</keyword>
<dbReference type="Pfam" id="PF00069">
    <property type="entry name" value="Pkinase"/>
    <property type="match status" value="1"/>
</dbReference>
<dbReference type="SUPFAM" id="SSF56112">
    <property type="entry name" value="Protein kinase-like (PK-like)"/>
    <property type="match status" value="1"/>
</dbReference>
<feature type="transmembrane region" description="Helical" evidence="4">
    <location>
        <begin position="189"/>
        <end position="212"/>
    </location>
</feature>
<dbReference type="InterPro" id="IPR000719">
    <property type="entry name" value="Prot_kinase_dom"/>
</dbReference>
<feature type="domain" description="Peptidase S1" evidence="6">
    <location>
        <begin position="1"/>
        <end position="159"/>
    </location>
</feature>
<keyword evidence="4" id="KW-0812">Transmembrane</keyword>
<evidence type="ECO:0000256" key="4">
    <source>
        <dbReference type="SAM" id="Phobius"/>
    </source>
</evidence>
<dbReference type="PROSITE" id="PS50011">
    <property type="entry name" value="PROTEIN_KINASE_DOM"/>
    <property type="match status" value="1"/>
</dbReference>
<keyword evidence="1" id="KW-0547">Nucleotide-binding</keyword>
<dbReference type="EMBL" id="CAJHUC010001642">
    <property type="protein sequence ID" value="CAD7701833.1"/>
    <property type="molecule type" value="Genomic_DNA"/>
</dbReference>
<dbReference type="GO" id="GO:0004252">
    <property type="term" value="F:serine-type endopeptidase activity"/>
    <property type="evidence" value="ECO:0007669"/>
    <property type="project" value="InterPro"/>
</dbReference>
<organism evidence="7 8">
    <name type="scientific">Ostreobium quekettii</name>
    <dbReference type="NCBI Taxonomy" id="121088"/>
    <lineage>
        <taxon>Eukaryota</taxon>
        <taxon>Viridiplantae</taxon>
        <taxon>Chlorophyta</taxon>
        <taxon>core chlorophytes</taxon>
        <taxon>Ulvophyceae</taxon>
        <taxon>TCBD clade</taxon>
        <taxon>Bryopsidales</taxon>
        <taxon>Ostreobineae</taxon>
        <taxon>Ostreobiaceae</taxon>
        <taxon>Ostreobium</taxon>
    </lineage>
</organism>
<dbReference type="PROSITE" id="PS00108">
    <property type="entry name" value="PROTEIN_KINASE_ST"/>
    <property type="match status" value="1"/>
</dbReference>
<comment type="caution">
    <text evidence="7">The sequence shown here is derived from an EMBL/GenBank/DDBJ whole genome shotgun (WGS) entry which is preliminary data.</text>
</comment>
<evidence type="ECO:0008006" key="9">
    <source>
        <dbReference type="Google" id="ProtNLM"/>
    </source>
</evidence>
<accession>A0A8S1J347</accession>
<protein>
    <recommendedName>
        <fullName evidence="9">Kinase-like protein</fullName>
    </recommendedName>
</protein>
<keyword evidence="4" id="KW-1133">Transmembrane helix</keyword>
<dbReference type="GO" id="GO:0004674">
    <property type="term" value="F:protein serine/threonine kinase activity"/>
    <property type="evidence" value="ECO:0007669"/>
    <property type="project" value="TreeGrafter"/>
</dbReference>
<sequence>MAGNDLALVRLDAPSRNKLVRVAGTRSTVKDGELLVEVGWGEVADGPIAPRLQQNPDIQVLETEFCNGPSLWNNIIREGMFCGLNFFHGIGPSCEGHHGDPLLRAYAPMADVNLGRPEEDVLIGISSFSKEKAECGQGMMPEVYTFVPKHWEWINGVLEDEVVTVTQGMSTAQAPMGDTSDAFWSAGNVLAMALSASFFIGLAILLGAIVWIGRLRRKNMDPQDPDSSGHPLTSIQADLQFQLLSGGQRSMRLTGERLGEGLLCEIVQGELLGDAPHGKRLVAVKRLKESLTAPNQREIGAATLRRELHVLRLVGEHANIVRFLGHGGDGPGLFIVEEEMPTDLSRFIHSNHRTDGITYAHVVEIFIGVARALQRLHGCGIRHCDLKPKNVLLDERRVPRLADFGVSDPKERSVSEAVLGSELEGGTPAYLAPEWFRGSGRQPVDLNKRDVYSLGVLMWETITFGTPKLYRSAAGLNQASGSNSGAQGSQSGPQGTHSGPQGTHSGPQGSQGGGQDDEVDVETKESFPFREVHPTDLRDLTYDCLNPINMDRPTCREVERRLRDMRQAGWTEWQWR</sequence>
<evidence type="ECO:0000259" key="6">
    <source>
        <dbReference type="PROSITE" id="PS50240"/>
    </source>
</evidence>
<dbReference type="InterPro" id="IPR043504">
    <property type="entry name" value="Peptidase_S1_PA_chymotrypsin"/>
</dbReference>
<feature type="compositionally biased region" description="Basic and acidic residues" evidence="3">
    <location>
        <begin position="521"/>
        <end position="532"/>
    </location>
</feature>
<evidence type="ECO:0000259" key="5">
    <source>
        <dbReference type="PROSITE" id="PS50011"/>
    </source>
</evidence>
<dbReference type="InterPro" id="IPR009003">
    <property type="entry name" value="Peptidase_S1_PA"/>
</dbReference>
<reference evidence="7" key="1">
    <citation type="submission" date="2020-12" db="EMBL/GenBank/DDBJ databases">
        <authorList>
            <person name="Iha C."/>
        </authorList>
    </citation>
    <scope>NUCLEOTIDE SEQUENCE</scope>
</reference>
<feature type="region of interest" description="Disordered" evidence="3">
    <location>
        <begin position="477"/>
        <end position="532"/>
    </location>
</feature>
<keyword evidence="2" id="KW-0067">ATP-binding</keyword>
<dbReference type="Gene3D" id="3.30.200.20">
    <property type="entry name" value="Phosphorylase Kinase, domain 1"/>
    <property type="match status" value="1"/>
</dbReference>
<evidence type="ECO:0000313" key="8">
    <source>
        <dbReference type="Proteomes" id="UP000708148"/>
    </source>
</evidence>
<dbReference type="InterPro" id="IPR051681">
    <property type="entry name" value="Ser/Thr_Kinases-Pseudokinases"/>
</dbReference>
<feature type="domain" description="Protein kinase" evidence="5">
    <location>
        <begin position="252"/>
        <end position="562"/>
    </location>
</feature>
<keyword evidence="4" id="KW-0472">Membrane</keyword>
<dbReference type="InterPro" id="IPR011009">
    <property type="entry name" value="Kinase-like_dom_sf"/>
</dbReference>
<name>A0A8S1J347_9CHLO</name>
<dbReference type="InterPro" id="IPR001254">
    <property type="entry name" value="Trypsin_dom"/>
</dbReference>